<comment type="caution">
    <text evidence="2">The sequence shown here is derived from an EMBL/GenBank/DDBJ whole genome shotgun (WGS) entry which is preliminary data.</text>
</comment>
<feature type="compositionally biased region" description="Basic and acidic residues" evidence="1">
    <location>
        <begin position="1"/>
        <end position="29"/>
    </location>
</feature>
<evidence type="ECO:0000256" key="1">
    <source>
        <dbReference type="SAM" id="MobiDB-lite"/>
    </source>
</evidence>
<gene>
    <name evidence="2" type="ORF">BLNAU_22961</name>
</gene>
<accession>A0ABQ9WS10</accession>
<protein>
    <submittedName>
        <fullName evidence="2">Uncharacterized protein</fullName>
    </submittedName>
</protein>
<sequence length="107" mass="12760">MMCVELERQTESVEENQKQHKTESVETRSRLTTPLSSRDEERGTQPATRMLTRTVVKMRLVEENRRVMKWLTESECSAEQSDNVFVEYLIVGERCSMMNREKRRFEL</sequence>
<dbReference type="EMBL" id="JARBJD010000433">
    <property type="protein sequence ID" value="KAK2942118.1"/>
    <property type="molecule type" value="Genomic_DNA"/>
</dbReference>
<evidence type="ECO:0000313" key="3">
    <source>
        <dbReference type="Proteomes" id="UP001281761"/>
    </source>
</evidence>
<evidence type="ECO:0000313" key="2">
    <source>
        <dbReference type="EMBL" id="KAK2942118.1"/>
    </source>
</evidence>
<reference evidence="2 3" key="1">
    <citation type="journal article" date="2022" name="bioRxiv">
        <title>Genomics of Preaxostyla Flagellates Illuminates Evolutionary Transitions and the Path Towards Mitochondrial Loss.</title>
        <authorList>
            <person name="Novak L.V.F."/>
            <person name="Treitli S.C."/>
            <person name="Pyrih J."/>
            <person name="Halakuc P."/>
            <person name="Pipaliya S.V."/>
            <person name="Vacek V."/>
            <person name="Brzon O."/>
            <person name="Soukal P."/>
            <person name="Eme L."/>
            <person name="Dacks J.B."/>
            <person name="Karnkowska A."/>
            <person name="Elias M."/>
            <person name="Hampl V."/>
        </authorList>
    </citation>
    <scope>NUCLEOTIDE SEQUENCE [LARGE SCALE GENOMIC DNA]</scope>
    <source>
        <strain evidence="2">NAU3</strain>
        <tissue evidence="2">Gut</tissue>
    </source>
</reference>
<proteinExistence type="predicted"/>
<dbReference type="Proteomes" id="UP001281761">
    <property type="component" value="Unassembled WGS sequence"/>
</dbReference>
<organism evidence="2 3">
    <name type="scientific">Blattamonas nauphoetae</name>
    <dbReference type="NCBI Taxonomy" id="2049346"/>
    <lineage>
        <taxon>Eukaryota</taxon>
        <taxon>Metamonada</taxon>
        <taxon>Preaxostyla</taxon>
        <taxon>Oxymonadida</taxon>
        <taxon>Blattamonas</taxon>
    </lineage>
</organism>
<keyword evidence="3" id="KW-1185">Reference proteome</keyword>
<feature type="region of interest" description="Disordered" evidence="1">
    <location>
        <begin position="1"/>
        <end position="49"/>
    </location>
</feature>
<name>A0ABQ9WS10_9EUKA</name>